<proteinExistence type="predicted"/>
<reference evidence="1 2" key="1">
    <citation type="journal article" date="2015" name="Genome Announc.">
        <title>Draft Genome Sequence of the Thermophile Thermus filiformis ATCC 43280, Producer of Carotenoid-(Di)glucoside-Branched Fatty Acid (Di)esters and Source of Hyperthermostable Enzymes of Biotechnological Interest.</title>
        <authorList>
            <person name="Mandelli F."/>
            <person name="Oliveira Ramires B."/>
            <person name="Couger M.B."/>
            <person name="Paixao D.A."/>
            <person name="Camilo C.M."/>
            <person name="Polikarpov I."/>
            <person name="Prade R."/>
            <person name="Riano-Pachon D.M."/>
            <person name="Squina F.M."/>
        </authorList>
    </citation>
    <scope>NUCLEOTIDE SEQUENCE [LARGE SCALE GENOMIC DNA]</scope>
    <source>
        <strain evidence="1 2">ATCC 43280</strain>
    </source>
</reference>
<dbReference type="Proteomes" id="UP000030364">
    <property type="component" value="Unassembled WGS sequence"/>
</dbReference>
<gene>
    <name evidence="1" type="ORF">THFILI_02655</name>
</gene>
<dbReference type="RefSeq" id="WP_038065445.1">
    <property type="nucleotide sequence ID" value="NZ_JPSL02000037.1"/>
</dbReference>
<accession>A0A0A2WS47</accession>
<protein>
    <submittedName>
        <fullName evidence="1">Uncharacterized protein</fullName>
    </submittedName>
</protein>
<name>A0A0A2WS47_THEFI</name>
<keyword evidence="2" id="KW-1185">Reference proteome</keyword>
<comment type="caution">
    <text evidence="1">The sequence shown here is derived from an EMBL/GenBank/DDBJ whole genome shotgun (WGS) entry which is preliminary data.</text>
</comment>
<dbReference type="OrthoDB" id="25556at2"/>
<sequence>MSPGVYTYRLSYGGSPAGEETLEVLEKGEGLRILLTADVWLPLPRTRQRWQSDLDERGLPLFFAERVEGREQRVFRVEFLREEGQVVVSQGGESLGLPYVVDYHDPLSLLHALSEMDLEVGQVLRFHLVGGRAYAERLPDQEGLRVFRLRPGLSYVYFRGNLPVRFLQQVGEHVFEAQLEKAEKPVQKRRRRWV</sequence>
<organism evidence="1 2">
    <name type="scientific">Thermus filiformis</name>
    <dbReference type="NCBI Taxonomy" id="276"/>
    <lineage>
        <taxon>Bacteria</taxon>
        <taxon>Thermotogati</taxon>
        <taxon>Deinococcota</taxon>
        <taxon>Deinococci</taxon>
        <taxon>Thermales</taxon>
        <taxon>Thermaceae</taxon>
        <taxon>Thermus</taxon>
    </lineage>
</organism>
<dbReference type="AlphaFoldDB" id="A0A0A2WS47"/>
<evidence type="ECO:0000313" key="2">
    <source>
        <dbReference type="Proteomes" id="UP000030364"/>
    </source>
</evidence>
<dbReference type="STRING" id="276.THFILI_02655"/>
<evidence type="ECO:0000313" key="1">
    <source>
        <dbReference type="EMBL" id="KGQ21577.2"/>
    </source>
</evidence>
<dbReference type="EMBL" id="JPSL02000037">
    <property type="protein sequence ID" value="KGQ21577.2"/>
    <property type="molecule type" value="Genomic_DNA"/>
</dbReference>